<dbReference type="Gene3D" id="3.40.50.1390">
    <property type="entry name" value="Resolvase, N-terminal catalytic domain"/>
    <property type="match status" value="1"/>
</dbReference>
<comment type="caution">
    <text evidence="6">The sequence shown here is derived from an EMBL/GenBank/DDBJ whole genome shotgun (WGS) entry which is preliminary data.</text>
</comment>
<dbReference type="GO" id="GO:0015074">
    <property type="term" value="P:DNA integration"/>
    <property type="evidence" value="ECO:0007669"/>
    <property type="project" value="UniProtKB-KW"/>
</dbReference>
<evidence type="ECO:0000313" key="7">
    <source>
        <dbReference type="Proteomes" id="UP001174909"/>
    </source>
</evidence>
<name>A0AA35RQI6_GEOBA</name>
<dbReference type="GO" id="GO:0000150">
    <property type="term" value="F:DNA strand exchange activity"/>
    <property type="evidence" value="ECO:0007669"/>
    <property type="project" value="InterPro"/>
</dbReference>
<keyword evidence="7" id="KW-1185">Reference proteome</keyword>
<dbReference type="InterPro" id="IPR006119">
    <property type="entry name" value="Resolv_N"/>
</dbReference>
<accession>A0AA35RQI6</accession>
<dbReference type="EMBL" id="CASHTH010001473">
    <property type="protein sequence ID" value="CAI8015868.1"/>
    <property type="molecule type" value="Genomic_DNA"/>
</dbReference>
<protein>
    <submittedName>
        <fullName evidence="6">Resolvase R771</fullName>
    </submittedName>
</protein>
<dbReference type="InterPro" id="IPR048046">
    <property type="entry name" value="Transpos_IS607"/>
</dbReference>
<evidence type="ECO:0000313" key="6">
    <source>
        <dbReference type="EMBL" id="CAI8015868.1"/>
    </source>
</evidence>
<dbReference type="PROSITE" id="PS50937">
    <property type="entry name" value="HTH_MERR_2"/>
    <property type="match status" value="1"/>
</dbReference>
<dbReference type="InterPro" id="IPR036162">
    <property type="entry name" value="Resolvase-like_N_sf"/>
</dbReference>
<dbReference type="AlphaFoldDB" id="A0AA35RQI6"/>
<sequence length="197" mass="22557">MQYLPSREAAKILGLHPHTLRRYADTGIIPYIKTQSGQRRYDVQTYLGNSKPNTTICYCRVSSHKQTGDLQRQVAFMQQQYPNAEIITDVASGLNYRRKGLATILERIHQGDKLTLVVAYRDRLARFGTELIEQMLQQNGGELLVLNQRDLSPPEELTQDLLAILTVFSTRANGLRRYRKKIQEDKNLPRPATESQA</sequence>
<dbReference type="SUPFAM" id="SSF46955">
    <property type="entry name" value="Putative DNA-binding domain"/>
    <property type="match status" value="1"/>
</dbReference>
<evidence type="ECO:0000256" key="2">
    <source>
        <dbReference type="ARBA" id="ARBA00023125"/>
    </source>
</evidence>
<keyword evidence="2" id="KW-0238">DNA-binding</keyword>
<dbReference type="InterPro" id="IPR006118">
    <property type="entry name" value="Recombinase_CS"/>
</dbReference>
<dbReference type="Gene3D" id="1.10.287.2170">
    <property type="match status" value="1"/>
</dbReference>
<dbReference type="PROSITE" id="PS00397">
    <property type="entry name" value="RECOMBINASES_1"/>
    <property type="match status" value="1"/>
</dbReference>
<reference evidence="6" key="1">
    <citation type="submission" date="2023-03" db="EMBL/GenBank/DDBJ databases">
        <authorList>
            <person name="Steffen K."/>
            <person name="Cardenas P."/>
        </authorList>
    </citation>
    <scope>NUCLEOTIDE SEQUENCE</scope>
</reference>
<proteinExistence type="predicted"/>
<gene>
    <name evidence="6" type="ORF">GBAR_LOCUS9802</name>
</gene>
<organism evidence="6 7">
    <name type="scientific">Geodia barretti</name>
    <name type="common">Barrett's horny sponge</name>
    <dbReference type="NCBI Taxonomy" id="519541"/>
    <lineage>
        <taxon>Eukaryota</taxon>
        <taxon>Metazoa</taxon>
        <taxon>Porifera</taxon>
        <taxon>Demospongiae</taxon>
        <taxon>Heteroscleromorpha</taxon>
        <taxon>Tetractinellida</taxon>
        <taxon>Astrophorina</taxon>
        <taxon>Geodiidae</taxon>
        <taxon>Geodia</taxon>
    </lineage>
</organism>
<dbReference type="Proteomes" id="UP001174909">
    <property type="component" value="Unassembled WGS sequence"/>
</dbReference>
<dbReference type="GO" id="GO:0003677">
    <property type="term" value="F:DNA binding"/>
    <property type="evidence" value="ECO:0007669"/>
    <property type="project" value="UniProtKB-KW"/>
</dbReference>
<dbReference type="Pfam" id="PF00376">
    <property type="entry name" value="MerR"/>
    <property type="match status" value="1"/>
</dbReference>
<dbReference type="NCBIfam" id="NF033518">
    <property type="entry name" value="transpos_IS607"/>
    <property type="match status" value="1"/>
</dbReference>
<dbReference type="InterPro" id="IPR000551">
    <property type="entry name" value="MerR-type_HTH_dom"/>
</dbReference>
<evidence type="ECO:0000259" key="4">
    <source>
        <dbReference type="PROSITE" id="PS50937"/>
    </source>
</evidence>
<dbReference type="Gene3D" id="1.10.1660.10">
    <property type="match status" value="1"/>
</dbReference>
<dbReference type="GO" id="GO:0006355">
    <property type="term" value="P:regulation of DNA-templated transcription"/>
    <property type="evidence" value="ECO:0007669"/>
    <property type="project" value="InterPro"/>
</dbReference>
<evidence type="ECO:0000259" key="5">
    <source>
        <dbReference type="PROSITE" id="PS51736"/>
    </source>
</evidence>
<evidence type="ECO:0000256" key="3">
    <source>
        <dbReference type="ARBA" id="ARBA00023172"/>
    </source>
</evidence>
<evidence type="ECO:0000256" key="1">
    <source>
        <dbReference type="ARBA" id="ARBA00022908"/>
    </source>
</evidence>
<dbReference type="PANTHER" id="PTHR36172:SF1">
    <property type="entry name" value="RESOLVASE-RELATED"/>
    <property type="match status" value="1"/>
</dbReference>
<dbReference type="InterPro" id="IPR051491">
    <property type="entry name" value="Recombinase/Transposase-rel"/>
</dbReference>
<keyword evidence="3" id="KW-0233">DNA recombination</keyword>
<dbReference type="PANTHER" id="PTHR36172">
    <property type="match status" value="1"/>
</dbReference>
<dbReference type="SUPFAM" id="SSF53041">
    <property type="entry name" value="Resolvase-like"/>
    <property type="match status" value="1"/>
</dbReference>
<dbReference type="InterPro" id="IPR009061">
    <property type="entry name" value="DNA-bd_dom_put_sf"/>
</dbReference>
<dbReference type="PROSITE" id="PS51736">
    <property type="entry name" value="RECOMBINASES_3"/>
    <property type="match status" value="1"/>
</dbReference>
<feature type="domain" description="Resolvase/invertase-type recombinase catalytic" evidence="5">
    <location>
        <begin position="54"/>
        <end position="193"/>
    </location>
</feature>
<keyword evidence="1" id="KW-0229">DNA integration</keyword>
<dbReference type="Pfam" id="PF00239">
    <property type="entry name" value="Resolvase"/>
    <property type="match status" value="1"/>
</dbReference>
<dbReference type="SMART" id="SM00857">
    <property type="entry name" value="Resolvase"/>
    <property type="match status" value="1"/>
</dbReference>
<feature type="domain" description="HTH merR-type" evidence="4">
    <location>
        <begin position="3"/>
        <end position="42"/>
    </location>
</feature>